<evidence type="ECO:0000256" key="9">
    <source>
        <dbReference type="ARBA" id="ARBA00023235"/>
    </source>
</evidence>
<dbReference type="SMR" id="A0A084ACR1"/>
<dbReference type="InterPro" id="IPR000056">
    <property type="entry name" value="Ribul_P_3_epim-like"/>
</dbReference>
<evidence type="ECO:0000256" key="5">
    <source>
        <dbReference type="ARBA" id="ARBA00001954"/>
    </source>
</evidence>
<comment type="cofactor">
    <cofactor evidence="3">
        <name>Co(2+)</name>
        <dbReference type="ChEBI" id="CHEBI:48828"/>
    </cofactor>
</comment>
<evidence type="ECO:0000256" key="4">
    <source>
        <dbReference type="ARBA" id="ARBA00001947"/>
    </source>
</evidence>
<dbReference type="RefSeq" id="WP_011834898.1">
    <property type="nucleotide sequence ID" value="NZ_AZSI01000014.1"/>
</dbReference>
<dbReference type="InterPro" id="IPR026019">
    <property type="entry name" value="Ribul_P_3_epim"/>
</dbReference>
<dbReference type="CDD" id="cd00429">
    <property type="entry name" value="RPE"/>
    <property type="match status" value="1"/>
</dbReference>
<proteinExistence type="inferred from homology"/>
<dbReference type="NCBIfam" id="NF004076">
    <property type="entry name" value="PRK05581.1-4"/>
    <property type="match status" value="1"/>
</dbReference>
<dbReference type="PANTHER" id="PTHR11749">
    <property type="entry name" value="RIBULOSE-5-PHOSPHATE-3-EPIMERASE"/>
    <property type="match status" value="1"/>
</dbReference>
<evidence type="ECO:0000256" key="7">
    <source>
        <dbReference type="ARBA" id="ARBA00013188"/>
    </source>
</evidence>
<comment type="caution">
    <text evidence="11">The sequence shown here is derived from an EMBL/GenBank/DDBJ whole genome shotgun (WGS) entry which is preliminary data.</text>
</comment>
<accession>A0A084ACR1</accession>
<dbReference type="FunFam" id="3.20.20.70:FF:000004">
    <property type="entry name" value="Ribulose-phosphate 3-epimerase"/>
    <property type="match status" value="1"/>
</dbReference>
<keyword evidence="8" id="KW-0479">Metal-binding</keyword>
<comment type="catalytic activity">
    <reaction evidence="1">
        <text>D-ribulose 5-phosphate = D-xylulose 5-phosphate</text>
        <dbReference type="Rhea" id="RHEA:13677"/>
        <dbReference type="ChEBI" id="CHEBI:57737"/>
        <dbReference type="ChEBI" id="CHEBI:58121"/>
        <dbReference type="EC" id="5.1.3.1"/>
    </reaction>
</comment>
<dbReference type="Pfam" id="PF00834">
    <property type="entry name" value="Ribul_P_3_epim"/>
    <property type="match status" value="1"/>
</dbReference>
<dbReference type="GO" id="GO:0005737">
    <property type="term" value="C:cytoplasm"/>
    <property type="evidence" value="ECO:0007669"/>
    <property type="project" value="UniProtKB-ARBA"/>
</dbReference>
<dbReference type="SUPFAM" id="SSF51366">
    <property type="entry name" value="Ribulose-phoshate binding barrel"/>
    <property type="match status" value="1"/>
</dbReference>
<dbReference type="AlphaFoldDB" id="A0A084ACR1"/>
<evidence type="ECO:0000256" key="1">
    <source>
        <dbReference type="ARBA" id="ARBA00001782"/>
    </source>
</evidence>
<organism evidence="11 12">
    <name type="scientific">Lactococcus cremoris subsp. cremoris GE214</name>
    <dbReference type="NCBI Taxonomy" id="1415168"/>
    <lineage>
        <taxon>Bacteria</taxon>
        <taxon>Bacillati</taxon>
        <taxon>Bacillota</taxon>
        <taxon>Bacilli</taxon>
        <taxon>Lactobacillales</taxon>
        <taxon>Streptococcaceae</taxon>
        <taxon>Lactococcus</taxon>
        <taxon>Lactococcus cremoris subsp. cremoris</taxon>
    </lineage>
</organism>
<comment type="cofactor">
    <cofactor evidence="5">
        <name>Fe(2+)</name>
        <dbReference type="ChEBI" id="CHEBI:29033"/>
    </cofactor>
</comment>
<dbReference type="InterPro" id="IPR013785">
    <property type="entry name" value="Aldolase_TIM"/>
</dbReference>
<evidence type="ECO:0000256" key="3">
    <source>
        <dbReference type="ARBA" id="ARBA00001941"/>
    </source>
</evidence>
<dbReference type="PATRIC" id="fig|1415168.3.peg.816"/>
<evidence type="ECO:0000313" key="11">
    <source>
        <dbReference type="EMBL" id="KEY63090.1"/>
    </source>
</evidence>
<dbReference type="Gene3D" id="3.20.20.70">
    <property type="entry name" value="Aldolase class I"/>
    <property type="match status" value="1"/>
</dbReference>
<comment type="cofactor">
    <cofactor evidence="2">
        <name>Mn(2+)</name>
        <dbReference type="ChEBI" id="CHEBI:29035"/>
    </cofactor>
</comment>
<protein>
    <recommendedName>
        <fullName evidence="7 10">Ribulose-phosphate 3-epimerase</fullName>
        <ecNumber evidence="7 10">5.1.3.1</ecNumber>
    </recommendedName>
</protein>
<dbReference type="Proteomes" id="UP000028401">
    <property type="component" value="Unassembled WGS sequence"/>
</dbReference>
<evidence type="ECO:0000256" key="6">
    <source>
        <dbReference type="ARBA" id="ARBA00009541"/>
    </source>
</evidence>
<gene>
    <name evidence="11" type="ORF">U725_00769</name>
</gene>
<dbReference type="GO" id="GO:0046872">
    <property type="term" value="F:metal ion binding"/>
    <property type="evidence" value="ECO:0007669"/>
    <property type="project" value="UniProtKB-KW"/>
</dbReference>
<sequence length="216" mass="23995">MSKKLLCPSMMCANFANLEKDTKDLEVAGVDIFHMDIMDGSFVPNFGMGLQDYELIRSVTDKPLDVHLMVQNPSNYVEMFSDLGADIIYIHPEADIHPARTLDKIRAKGKKAGIAINPGTSIEAVIELLPLVDYFMIMTVNPGFAGQKYLEYVNSKIEKAVSLSKQFDFKVMVDGAISPQKIEELSKLGVEGFILGTSALFGKHKNYETIINELRA</sequence>
<reference evidence="11 12" key="1">
    <citation type="submission" date="2014-06" db="EMBL/GenBank/DDBJ databases">
        <title>Draft genome sequence of the putrescine producing strain Lactococcus lactis subsp cremoris GE214.</title>
        <authorList>
            <person name="Ladero V."/>
            <person name="Linares D.M."/>
            <person name="del Rio B."/>
            <person name="Mayo B."/>
            <person name="Martin M.C."/>
            <person name="Fernandez M."/>
            <person name="Alvarez M.A."/>
        </authorList>
    </citation>
    <scope>NUCLEOTIDE SEQUENCE [LARGE SCALE GENOMIC DNA]</scope>
    <source>
        <strain evidence="11 12">GE214</strain>
    </source>
</reference>
<dbReference type="EC" id="5.1.3.1" evidence="7 10"/>
<dbReference type="NCBIfam" id="TIGR01163">
    <property type="entry name" value="rpe"/>
    <property type="match status" value="1"/>
</dbReference>
<dbReference type="GO" id="GO:0004750">
    <property type="term" value="F:D-ribulose-phosphate 3-epimerase activity"/>
    <property type="evidence" value="ECO:0007669"/>
    <property type="project" value="UniProtKB-UniRule"/>
</dbReference>
<keyword evidence="9" id="KW-0413">Isomerase</keyword>
<name>A0A084ACR1_LACLC</name>
<comment type="similarity">
    <text evidence="6">Belongs to the ribulose-phosphate 3-epimerase family.</text>
</comment>
<dbReference type="InterPro" id="IPR011060">
    <property type="entry name" value="RibuloseP-bd_barrel"/>
</dbReference>
<evidence type="ECO:0000256" key="2">
    <source>
        <dbReference type="ARBA" id="ARBA00001936"/>
    </source>
</evidence>
<dbReference type="GO" id="GO:0006098">
    <property type="term" value="P:pentose-phosphate shunt"/>
    <property type="evidence" value="ECO:0007669"/>
    <property type="project" value="UniProtKB-UniRule"/>
</dbReference>
<dbReference type="EMBL" id="AZSI01000014">
    <property type="protein sequence ID" value="KEY63090.1"/>
    <property type="molecule type" value="Genomic_DNA"/>
</dbReference>
<evidence type="ECO:0000256" key="10">
    <source>
        <dbReference type="NCBIfam" id="TIGR01163"/>
    </source>
</evidence>
<comment type="cofactor">
    <cofactor evidence="4">
        <name>Zn(2+)</name>
        <dbReference type="ChEBI" id="CHEBI:29105"/>
    </cofactor>
</comment>
<evidence type="ECO:0000313" key="12">
    <source>
        <dbReference type="Proteomes" id="UP000028401"/>
    </source>
</evidence>
<evidence type="ECO:0000256" key="8">
    <source>
        <dbReference type="ARBA" id="ARBA00022723"/>
    </source>
</evidence>
<dbReference type="GO" id="GO:0005975">
    <property type="term" value="P:carbohydrate metabolic process"/>
    <property type="evidence" value="ECO:0007669"/>
    <property type="project" value="InterPro"/>
</dbReference>